<dbReference type="InterPro" id="IPR036390">
    <property type="entry name" value="WH_DNA-bd_sf"/>
</dbReference>
<evidence type="ECO:0000259" key="5">
    <source>
        <dbReference type="PROSITE" id="PS50931"/>
    </source>
</evidence>
<dbReference type="GO" id="GO:0003700">
    <property type="term" value="F:DNA-binding transcription factor activity"/>
    <property type="evidence" value="ECO:0007669"/>
    <property type="project" value="InterPro"/>
</dbReference>
<dbReference type="RefSeq" id="WP_175168890.1">
    <property type="nucleotide sequence ID" value="NZ_CADIJQ010000001.1"/>
</dbReference>
<keyword evidence="7" id="KW-1185">Reference proteome</keyword>
<evidence type="ECO:0000256" key="2">
    <source>
        <dbReference type="ARBA" id="ARBA00023015"/>
    </source>
</evidence>
<keyword evidence="4" id="KW-0804">Transcription</keyword>
<keyword evidence="2" id="KW-0805">Transcription regulation</keyword>
<protein>
    <submittedName>
        <fullName evidence="6">HTH-type transcriptional regulator HdfR</fullName>
    </submittedName>
</protein>
<evidence type="ECO:0000256" key="1">
    <source>
        <dbReference type="ARBA" id="ARBA00009437"/>
    </source>
</evidence>
<evidence type="ECO:0000313" key="7">
    <source>
        <dbReference type="Proteomes" id="UP000494269"/>
    </source>
</evidence>
<dbReference type="SUPFAM" id="SSF46785">
    <property type="entry name" value="Winged helix' DNA-binding domain"/>
    <property type="match status" value="1"/>
</dbReference>
<organism evidence="6 7">
    <name type="scientific">Achromobacter kerstersii</name>
    <dbReference type="NCBI Taxonomy" id="1353890"/>
    <lineage>
        <taxon>Bacteria</taxon>
        <taxon>Pseudomonadati</taxon>
        <taxon>Pseudomonadota</taxon>
        <taxon>Betaproteobacteria</taxon>
        <taxon>Burkholderiales</taxon>
        <taxon>Alcaligenaceae</taxon>
        <taxon>Achromobacter</taxon>
    </lineage>
</organism>
<feature type="domain" description="HTH lysR-type" evidence="5">
    <location>
        <begin position="4"/>
        <end position="61"/>
    </location>
</feature>
<evidence type="ECO:0000313" key="6">
    <source>
        <dbReference type="EMBL" id="CAB3666005.1"/>
    </source>
</evidence>
<dbReference type="EMBL" id="CADIJQ010000001">
    <property type="protein sequence ID" value="CAB3666005.1"/>
    <property type="molecule type" value="Genomic_DNA"/>
</dbReference>
<accession>A0A6S6Z8W4</accession>
<dbReference type="PRINTS" id="PR00039">
    <property type="entry name" value="HTHLYSR"/>
</dbReference>
<dbReference type="GO" id="GO:0003677">
    <property type="term" value="F:DNA binding"/>
    <property type="evidence" value="ECO:0007669"/>
    <property type="project" value="UniProtKB-KW"/>
</dbReference>
<dbReference type="InterPro" id="IPR000847">
    <property type="entry name" value="LysR_HTH_N"/>
</dbReference>
<keyword evidence="3" id="KW-0238">DNA-binding</keyword>
<dbReference type="Proteomes" id="UP000494269">
    <property type="component" value="Unassembled WGS sequence"/>
</dbReference>
<dbReference type="Gene3D" id="1.10.10.10">
    <property type="entry name" value="Winged helix-like DNA-binding domain superfamily/Winged helix DNA-binding domain"/>
    <property type="match status" value="1"/>
</dbReference>
<dbReference type="InterPro" id="IPR050176">
    <property type="entry name" value="LTTR"/>
</dbReference>
<comment type="similarity">
    <text evidence="1">Belongs to the LysR transcriptional regulatory family.</text>
</comment>
<dbReference type="PANTHER" id="PTHR30579:SF7">
    <property type="entry name" value="HTH-TYPE TRANSCRIPTIONAL REGULATOR LRHA-RELATED"/>
    <property type="match status" value="1"/>
</dbReference>
<dbReference type="FunFam" id="1.10.10.10:FF:000001">
    <property type="entry name" value="LysR family transcriptional regulator"/>
    <property type="match status" value="1"/>
</dbReference>
<dbReference type="PROSITE" id="PS50931">
    <property type="entry name" value="HTH_LYSR"/>
    <property type="match status" value="1"/>
</dbReference>
<dbReference type="Pfam" id="PF03466">
    <property type="entry name" value="LysR_substrate"/>
    <property type="match status" value="1"/>
</dbReference>
<name>A0A6S6Z8W4_9BURK</name>
<gene>
    <name evidence="6" type="primary">hdfR_3</name>
    <name evidence="6" type="ORF">LMG3441_00814</name>
</gene>
<evidence type="ECO:0000256" key="4">
    <source>
        <dbReference type="ARBA" id="ARBA00023163"/>
    </source>
</evidence>
<dbReference type="InterPro" id="IPR036388">
    <property type="entry name" value="WH-like_DNA-bd_sf"/>
</dbReference>
<dbReference type="SUPFAM" id="SSF53850">
    <property type="entry name" value="Periplasmic binding protein-like II"/>
    <property type="match status" value="1"/>
</dbReference>
<proteinExistence type="inferred from homology"/>
<evidence type="ECO:0000256" key="3">
    <source>
        <dbReference type="ARBA" id="ARBA00023125"/>
    </source>
</evidence>
<dbReference type="PANTHER" id="PTHR30579">
    <property type="entry name" value="TRANSCRIPTIONAL REGULATOR"/>
    <property type="match status" value="1"/>
</dbReference>
<dbReference type="InterPro" id="IPR005119">
    <property type="entry name" value="LysR_subst-bd"/>
</dbReference>
<dbReference type="AlphaFoldDB" id="A0A6S6Z8W4"/>
<sequence>MRPLSPELLRSFVAVVQSGSFTAASERVSLSQSTVSQHIRRLEDIVGQPLFERNTRNVRLSRQGETLYDYAQRILELMDDAFTAISGPALNGTVRLGLSEDFASTRLTLALANFLQRNPQVELVIATGLSGDLFRELDEGRHDLVFAKRLSGSHRGQVVRTERLYWCVGPQSRITGGESVLPLALHPEPSVSRTRVLETLKAANREYRIATVSSSIAVLKSAAIAGLGISAFADYVVPDGLVRLDAGLPDLGELDFVIDRASVVSEAVLALEATLRAAALE</sequence>
<dbReference type="Pfam" id="PF00126">
    <property type="entry name" value="HTH_1"/>
    <property type="match status" value="1"/>
</dbReference>
<reference evidence="6 7" key="1">
    <citation type="submission" date="2020-04" db="EMBL/GenBank/DDBJ databases">
        <authorList>
            <person name="De Canck E."/>
        </authorList>
    </citation>
    <scope>NUCLEOTIDE SEQUENCE [LARGE SCALE GENOMIC DNA]</scope>
    <source>
        <strain evidence="6 7">LMG 3441</strain>
    </source>
</reference>
<dbReference type="Gene3D" id="3.40.190.10">
    <property type="entry name" value="Periplasmic binding protein-like II"/>
    <property type="match status" value="2"/>
</dbReference>